<dbReference type="AlphaFoldDB" id="L7JTC7"/>
<evidence type="ECO:0000313" key="2">
    <source>
        <dbReference type="Proteomes" id="UP000011185"/>
    </source>
</evidence>
<name>L7JTC7_TRAHO</name>
<gene>
    <name evidence="1" type="ORF">THOM_3068</name>
</gene>
<reference evidence="1 2" key="1">
    <citation type="journal article" date="2012" name="PLoS Pathog.">
        <title>The genome of the obligate intracellular parasite Trachipleistophora hominis: new insights into microsporidian genome dynamics and reductive evolution.</title>
        <authorList>
            <person name="Heinz E."/>
            <person name="Williams T.A."/>
            <person name="Nakjang S."/>
            <person name="Noel C.J."/>
            <person name="Swan D.C."/>
            <person name="Goldberg A.V."/>
            <person name="Harris S.R."/>
            <person name="Weinmaier T."/>
            <person name="Markert S."/>
            <person name="Becher D."/>
            <person name="Bernhardt J."/>
            <person name="Dagan T."/>
            <person name="Hacker C."/>
            <person name="Lucocq J.M."/>
            <person name="Schweder T."/>
            <person name="Rattei T."/>
            <person name="Hall N."/>
            <person name="Hirt R.P."/>
            <person name="Embley T.M."/>
        </authorList>
    </citation>
    <scope>NUCLEOTIDE SEQUENCE [LARGE SCALE GENOMIC DNA]</scope>
</reference>
<accession>L7JTC7</accession>
<evidence type="ECO:0000313" key="1">
    <source>
        <dbReference type="EMBL" id="ELQ74017.1"/>
    </source>
</evidence>
<dbReference type="InParanoid" id="L7JTC7"/>
<sequence length="42" mass="4739">VALTRVRHADGLRVYIADNGDQGEADNNIVYTRNVVYNEPLH</sequence>
<dbReference type="OrthoDB" id="3353471at2759"/>
<proteinExistence type="predicted"/>
<dbReference type="EMBL" id="JH994086">
    <property type="protein sequence ID" value="ELQ74017.1"/>
    <property type="molecule type" value="Genomic_DNA"/>
</dbReference>
<organism evidence="1 2">
    <name type="scientific">Trachipleistophora hominis</name>
    <name type="common">Microsporidian parasite</name>
    <dbReference type="NCBI Taxonomy" id="72359"/>
    <lineage>
        <taxon>Eukaryota</taxon>
        <taxon>Fungi</taxon>
        <taxon>Fungi incertae sedis</taxon>
        <taxon>Microsporidia</taxon>
        <taxon>Pleistophoridae</taxon>
        <taxon>Trachipleistophora</taxon>
    </lineage>
</organism>
<keyword evidence="2" id="KW-1185">Reference proteome</keyword>
<feature type="non-terminal residue" evidence="1">
    <location>
        <position position="1"/>
    </location>
</feature>
<protein>
    <submittedName>
        <fullName evidence="1">Uncharacterized protein</fullName>
    </submittedName>
</protein>
<dbReference type="VEuPathDB" id="MicrosporidiaDB:THOM_3068"/>
<dbReference type="HOGENOM" id="CLU_3263277_0_0_1"/>
<dbReference type="Proteomes" id="UP000011185">
    <property type="component" value="Unassembled WGS sequence"/>
</dbReference>